<dbReference type="AlphaFoldDB" id="A0A804J194"/>
<sequence length="123" mass="13446">MPALGLGFQGEVVEEEARRKEGRQLRSGGRRRRRRGDDGSPDTLIYYSSDHHSCSGDGAFGDAGGSLFSSGARSAGNPCSFGSDHEAVFSILFLRFVLETKKWELSGKKSKASVNNFIFLQQI</sequence>
<evidence type="ECO:0000256" key="1">
    <source>
        <dbReference type="SAM" id="MobiDB-lite"/>
    </source>
</evidence>
<name>A0A804J194_MUSAM</name>
<feature type="compositionally biased region" description="Basic and acidic residues" evidence="1">
    <location>
        <begin position="15"/>
        <end position="24"/>
    </location>
</feature>
<accession>A0A804J194</accession>
<evidence type="ECO:0000313" key="4">
    <source>
        <dbReference type="Proteomes" id="UP000012960"/>
    </source>
</evidence>
<evidence type="ECO:0000313" key="3">
    <source>
        <dbReference type="EnsemblPlants" id="Ma05_p05460.1"/>
    </source>
</evidence>
<protein>
    <submittedName>
        <fullName evidence="2">(wild Malaysian banana) hypothetical protein</fullName>
    </submittedName>
</protein>
<reference evidence="2" key="1">
    <citation type="submission" date="2021-03" db="EMBL/GenBank/DDBJ databases">
        <authorList>
            <consortium name="Genoscope - CEA"/>
            <person name="William W."/>
        </authorList>
    </citation>
    <scope>NUCLEOTIDE SEQUENCE</scope>
    <source>
        <strain evidence="2">Doubled-haploid Pahang</strain>
    </source>
</reference>
<gene>
    <name evidence="2" type="ORF">GSMUA_257810.1</name>
</gene>
<evidence type="ECO:0000313" key="2">
    <source>
        <dbReference type="EMBL" id="CAG1837604.1"/>
    </source>
</evidence>
<feature type="region of interest" description="Disordered" evidence="1">
    <location>
        <begin position="15"/>
        <end position="42"/>
    </location>
</feature>
<dbReference type="Proteomes" id="UP000012960">
    <property type="component" value="Unplaced"/>
</dbReference>
<organism evidence="3 4">
    <name type="scientific">Musa acuminata subsp. malaccensis</name>
    <name type="common">Wild banana</name>
    <name type="synonym">Musa malaccensis</name>
    <dbReference type="NCBI Taxonomy" id="214687"/>
    <lineage>
        <taxon>Eukaryota</taxon>
        <taxon>Viridiplantae</taxon>
        <taxon>Streptophyta</taxon>
        <taxon>Embryophyta</taxon>
        <taxon>Tracheophyta</taxon>
        <taxon>Spermatophyta</taxon>
        <taxon>Magnoliopsida</taxon>
        <taxon>Liliopsida</taxon>
        <taxon>Zingiberales</taxon>
        <taxon>Musaceae</taxon>
        <taxon>Musa</taxon>
    </lineage>
</organism>
<proteinExistence type="predicted"/>
<dbReference type="InParanoid" id="A0A804J194"/>
<keyword evidence="4" id="KW-1185">Reference proteome</keyword>
<dbReference type="EMBL" id="HG996470">
    <property type="protein sequence ID" value="CAG1837604.1"/>
    <property type="molecule type" value="Genomic_DNA"/>
</dbReference>
<dbReference type="Gramene" id="Ma05_t05460.1">
    <property type="protein sequence ID" value="Ma05_p05460.1"/>
    <property type="gene ID" value="Ma05_g05460"/>
</dbReference>
<reference evidence="3" key="2">
    <citation type="submission" date="2021-05" db="UniProtKB">
        <authorList>
            <consortium name="EnsemblPlants"/>
        </authorList>
    </citation>
    <scope>IDENTIFICATION</scope>
    <source>
        <strain evidence="3">subsp. malaccensis</strain>
    </source>
</reference>
<dbReference type="EnsemblPlants" id="Ma05_t05460.1">
    <property type="protein sequence ID" value="Ma05_p05460.1"/>
    <property type="gene ID" value="Ma05_g05460"/>
</dbReference>